<reference evidence="2" key="1">
    <citation type="journal article" date="2023" name="Plant J.">
        <title>The genome of the king protea, Protea cynaroides.</title>
        <authorList>
            <person name="Chang J."/>
            <person name="Duong T.A."/>
            <person name="Schoeman C."/>
            <person name="Ma X."/>
            <person name="Roodt D."/>
            <person name="Barker N."/>
            <person name="Li Z."/>
            <person name="Van de Peer Y."/>
            <person name="Mizrachi E."/>
        </authorList>
    </citation>
    <scope>NUCLEOTIDE SEQUENCE</scope>
    <source>
        <tissue evidence="2">Young leaves</tissue>
    </source>
</reference>
<organism evidence="2 3">
    <name type="scientific">Protea cynaroides</name>
    <dbReference type="NCBI Taxonomy" id="273540"/>
    <lineage>
        <taxon>Eukaryota</taxon>
        <taxon>Viridiplantae</taxon>
        <taxon>Streptophyta</taxon>
        <taxon>Embryophyta</taxon>
        <taxon>Tracheophyta</taxon>
        <taxon>Spermatophyta</taxon>
        <taxon>Magnoliopsida</taxon>
        <taxon>Proteales</taxon>
        <taxon>Proteaceae</taxon>
        <taxon>Protea</taxon>
    </lineage>
</organism>
<sequence>MCGFFQPHHALVNGVLHWIITCIPGFSRVLLSFDFEDEKLRVLSLSKSFSQENINHPMGLVELDGFLSLYHRKADGSFGIWIMKDYGDKQSRTKEFSVAQPILSGLRGCFLPLCILKKDEVCIV</sequence>
<dbReference type="OrthoDB" id="591557at2759"/>
<dbReference type="AlphaFoldDB" id="A0A9Q0L3M9"/>
<evidence type="ECO:0000313" key="3">
    <source>
        <dbReference type="Proteomes" id="UP001141806"/>
    </source>
</evidence>
<evidence type="ECO:0000259" key="1">
    <source>
        <dbReference type="Pfam" id="PF08268"/>
    </source>
</evidence>
<comment type="caution">
    <text evidence="2">The sequence shown here is derived from an EMBL/GenBank/DDBJ whole genome shotgun (WGS) entry which is preliminary data.</text>
</comment>
<name>A0A9Q0L3M9_9MAGN</name>
<dbReference type="InterPro" id="IPR013187">
    <property type="entry name" value="F-box-assoc_dom_typ3"/>
</dbReference>
<dbReference type="Proteomes" id="UP001141806">
    <property type="component" value="Unassembled WGS sequence"/>
</dbReference>
<dbReference type="Pfam" id="PF08268">
    <property type="entry name" value="FBA_3"/>
    <property type="match status" value="1"/>
</dbReference>
<accession>A0A9Q0L3M9</accession>
<dbReference type="EMBL" id="JAMYWD010000001">
    <property type="protein sequence ID" value="KAJ4981665.1"/>
    <property type="molecule type" value="Genomic_DNA"/>
</dbReference>
<gene>
    <name evidence="2" type="ORF">NE237_032502</name>
</gene>
<keyword evidence="3" id="KW-1185">Reference proteome</keyword>
<protein>
    <recommendedName>
        <fullName evidence="1">F-box associated beta-propeller type 3 domain-containing protein</fullName>
    </recommendedName>
</protein>
<proteinExistence type="predicted"/>
<evidence type="ECO:0000313" key="2">
    <source>
        <dbReference type="EMBL" id="KAJ4981665.1"/>
    </source>
</evidence>
<feature type="domain" description="F-box associated beta-propeller type 3" evidence="1">
    <location>
        <begin position="11"/>
        <end position="97"/>
    </location>
</feature>